<reference evidence="2" key="1">
    <citation type="journal article" date="2020" name="mSystems">
        <title>Genome- and Community-Level Interaction Insights into Carbon Utilization and Element Cycling Functions of Hydrothermarchaeota in Hydrothermal Sediment.</title>
        <authorList>
            <person name="Zhou Z."/>
            <person name="Liu Y."/>
            <person name="Xu W."/>
            <person name="Pan J."/>
            <person name="Luo Z.H."/>
            <person name="Li M."/>
        </authorList>
    </citation>
    <scope>NUCLEOTIDE SEQUENCE [LARGE SCALE GENOMIC DNA]</scope>
    <source>
        <strain evidence="2">SpSt-339</strain>
    </source>
</reference>
<protein>
    <submittedName>
        <fullName evidence="2">Uncharacterized protein</fullName>
    </submittedName>
</protein>
<organism evidence="2">
    <name type="scientific">Schlesneria paludicola</name>
    <dbReference type="NCBI Taxonomy" id="360056"/>
    <lineage>
        <taxon>Bacteria</taxon>
        <taxon>Pseudomonadati</taxon>
        <taxon>Planctomycetota</taxon>
        <taxon>Planctomycetia</taxon>
        <taxon>Planctomycetales</taxon>
        <taxon>Planctomycetaceae</taxon>
        <taxon>Schlesneria</taxon>
    </lineage>
</organism>
<dbReference type="AlphaFoldDB" id="A0A7C2K2B2"/>
<accession>A0A7C2K2B2</accession>
<comment type="caution">
    <text evidence="2">The sequence shown here is derived from an EMBL/GenBank/DDBJ whole genome shotgun (WGS) entry which is preliminary data.</text>
</comment>
<evidence type="ECO:0000313" key="2">
    <source>
        <dbReference type="EMBL" id="HEN17019.1"/>
    </source>
</evidence>
<keyword evidence="1" id="KW-0812">Transmembrane</keyword>
<feature type="transmembrane region" description="Helical" evidence="1">
    <location>
        <begin position="49"/>
        <end position="73"/>
    </location>
</feature>
<gene>
    <name evidence="2" type="ORF">ENQ76_16285</name>
</gene>
<sequence>MSDPHAGHGAAVADHPDSAVHATTADALRFEKVELEEFQDADRGAGQHIGILLAFLFCVLLVLMSSATLWTYFHQSNSDDPHAKPAAADHGGH</sequence>
<proteinExistence type="predicted"/>
<name>A0A7C2K2B2_9PLAN</name>
<dbReference type="EMBL" id="DSOK01000446">
    <property type="protein sequence ID" value="HEN17019.1"/>
    <property type="molecule type" value="Genomic_DNA"/>
</dbReference>
<evidence type="ECO:0000256" key="1">
    <source>
        <dbReference type="SAM" id="Phobius"/>
    </source>
</evidence>
<keyword evidence="1" id="KW-1133">Transmembrane helix</keyword>
<keyword evidence="1" id="KW-0472">Membrane</keyword>